<dbReference type="Gene3D" id="3.40.50.10190">
    <property type="entry name" value="BRCT domain"/>
    <property type="match status" value="1"/>
</dbReference>
<evidence type="ECO:0000313" key="7">
    <source>
        <dbReference type="RefSeq" id="XP_022641436.1"/>
    </source>
</evidence>
<dbReference type="GO" id="GO:0006303">
    <property type="term" value="P:double-strand break repair via nonhomologous end joining"/>
    <property type="evidence" value="ECO:0007669"/>
    <property type="project" value="TreeGrafter"/>
</dbReference>
<dbReference type="RefSeq" id="XP_022641436.1">
    <property type="nucleotide sequence ID" value="XM_022785715.1"/>
</dbReference>
<dbReference type="InterPro" id="IPR019843">
    <property type="entry name" value="DNA_pol-X_BS"/>
</dbReference>
<reference evidence="6" key="1">
    <citation type="journal article" date="2014" name="Nat. Commun.">
        <title>Genome sequence of mungbean and insights into evolution within Vigna species.</title>
        <authorList>
            <person name="Kang Y.J."/>
            <person name="Kim S.K."/>
            <person name="Kim M.Y."/>
            <person name="Lestari P."/>
            <person name="Kim K.H."/>
            <person name="Ha B.K."/>
            <person name="Jun T.H."/>
            <person name="Hwang W.J."/>
            <person name="Lee T."/>
            <person name="Lee J."/>
            <person name="Shim S."/>
            <person name="Yoon M.Y."/>
            <person name="Jang Y.E."/>
            <person name="Han K.S."/>
            <person name="Taeprayoon P."/>
            <person name="Yoon N."/>
            <person name="Somta P."/>
            <person name="Tanya P."/>
            <person name="Kim K.S."/>
            <person name="Gwag J.G."/>
            <person name="Moon J.K."/>
            <person name="Lee Y.H."/>
            <person name="Park B.S."/>
            <person name="Bombarely A."/>
            <person name="Doyle J.J."/>
            <person name="Jackson S.A."/>
            <person name="Schafleitner R."/>
            <person name="Srinives P."/>
            <person name="Varshney R.K."/>
            <person name="Lee S.H."/>
        </authorList>
    </citation>
    <scope>NUCLEOTIDE SEQUENCE [LARGE SCALE GENOMIC DNA]</scope>
    <source>
        <strain evidence="6">cv. VC1973A</strain>
    </source>
</reference>
<gene>
    <name evidence="7" type="primary">LOC106772788</name>
</gene>
<evidence type="ECO:0000256" key="3">
    <source>
        <dbReference type="ARBA" id="ARBA00022695"/>
    </source>
</evidence>
<dbReference type="Gene3D" id="3.30.460.10">
    <property type="entry name" value="Beta Polymerase, domain 2"/>
    <property type="match status" value="1"/>
</dbReference>
<dbReference type="PRINTS" id="PR00869">
    <property type="entry name" value="DNAPOLX"/>
</dbReference>
<dbReference type="PROSITE" id="PS50172">
    <property type="entry name" value="BRCT"/>
    <property type="match status" value="1"/>
</dbReference>
<dbReference type="CDD" id="cd00141">
    <property type="entry name" value="NT_POLXc"/>
    <property type="match status" value="1"/>
</dbReference>
<accession>A0A3Q0FCS1</accession>
<keyword evidence="2" id="KW-0808">Transferase</keyword>
<feature type="compositionally biased region" description="Polar residues" evidence="4">
    <location>
        <begin position="167"/>
        <end position="185"/>
    </location>
</feature>
<dbReference type="InterPro" id="IPR028207">
    <property type="entry name" value="DNA_pol_B_palm_palm"/>
</dbReference>
<proteinExistence type="inferred from homology"/>
<dbReference type="GO" id="GO:0003677">
    <property type="term" value="F:DNA binding"/>
    <property type="evidence" value="ECO:0007669"/>
    <property type="project" value="InterPro"/>
</dbReference>
<dbReference type="InterPro" id="IPR037160">
    <property type="entry name" value="DNA_Pol_thumb_sf"/>
</dbReference>
<dbReference type="GO" id="GO:0003887">
    <property type="term" value="F:DNA-directed DNA polymerase activity"/>
    <property type="evidence" value="ECO:0007669"/>
    <property type="project" value="InterPro"/>
</dbReference>
<dbReference type="PANTHER" id="PTHR11276">
    <property type="entry name" value="DNA POLYMERASE TYPE-X FAMILY MEMBER"/>
    <property type="match status" value="1"/>
</dbReference>
<keyword evidence="3" id="KW-0548">Nucleotidyltransferase</keyword>
<dbReference type="Pfam" id="PF14791">
    <property type="entry name" value="DNA_pol_B_thumb"/>
    <property type="match status" value="1"/>
</dbReference>
<dbReference type="SMART" id="SM00483">
    <property type="entry name" value="POLXc"/>
    <property type="match status" value="1"/>
</dbReference>
<dbReference type="AlphaFoldDB" id="A0A3Q0FCS1"/>
<dbReference type="FunFam" id="3.30.460.10:FF:000029">
    <property type="entry name" value="DNA polymerase"/>
    <property type="match status" value="1"/>
</dbReference>
<feature type="region of interest" description="Disordered" evidence="4">
    <location>
        <begin position="167"/>
        <end position="218"/>
    </location>
</feature>
<comment type="similarity">
    <text evidence="1">Belongs to the DNA polymerase type-X family.</text>
</comment>
<evidence type="ECO:0000259" key="5">
    <source>
        <dbReference type="PROSITE" id="PS50172"/>
    </source>
</evidence>
<dbReference type="SUPFAM" id="SSF52113">
    <property type="entry name" value="BRCT domain"/>
    <property type="match status" value="1"/>
</dbReference>
<protein>
    <submittedName>
        <fullName evidence="7">DNA polymerase lambda isoform X4</fullName>
    </submittedName>
</protein>
<dbReference type="InterPro" id="IPR043519">
    <property type="entry name" value="NT_sf"/>
</dbReference>
<dbReference type="InterPro" id="IPR022312">
    <property type="entry name" value="DNA_pol_X"/>
</dbReference>
<evidence type="ECO:0000256" key="1">
    <source>
        <dbReference type="ARBA" id="ARBA00008323"/>
    </source>
</evidence>
<sequence length="470" mass="53649">MQALKHRPLASPWFLVEAINKESKRRKMAPKKKPESDPSGMFSGMVVFLVPKGVQVRRLQIWKERLVRMGAVIEERLCKRVTHVFAMNSDTLLQQLDRERLTRFKGRVLIYQWLEDCLKSGEIVPEDMYVLNLNSQGKPEKSWDPQPCQSDPQQLHNNKKTKYTEIINNESNDQGGKNVSLLSTSSHEEGDSLSYGNIRPQHLDSESDDSSSSYCPPDQNKNITEIFGKLVTIYRALGDDRRSFSYYKAIAVIEKLPYKIESADQINNLPSIGKSLKDHIQEIITSGKLSKLEHFEADEKVVIICGGSYRRGKATCGDIDIIITHPDGQSHKGFLPKFVKHLKHMNFLREDLIFSTHSEEGSDSGVDTYFGFCTYPGQELRRRIDLKVYPRQIYAFGLIAWTGNDVLNRRLRLLAESKGFRLDDTGLFPATHGSGSKRGAKGSASLKFNTEKEVFHFLDFPWLEPHERNL</sequence>
<dbReference type="GeneID" id="106772788"/>
<dbReference type="SUPFAM" id="SSF81301">
    <property type="entry name" value="Nucleotidyltransferase"/>
    <property type="match status" value="1"/>
</dbReference>
<dbReference type="Proteomes" id="UP000087766">
    <property type="component" value="Chromosome 1"/>
</dbReference>
<dbReference type="InterPro" id="IPR029398">
    <property type="entry name" value="PolB_thumb"/>
</dbReference>
<evidence type="ECO:0000256" key="4">
    <source>
        <dbReference type="SAM" id="MobiDB-lite"/>
    </source>
</evidence>
<evidence type="ECO:0000313" key="6">
    <source>
        <dbReference type="Proteomes" id="UP000087766"/>
    </source>
</evidence>
<feature type="domain" description="BRCT" evidence="5">
    <location>
        <begin position="37"/>
        <end position="131"/>
    </location>
</feature>
<dbReference type="Pfam" id="PF14792">
    <property type="entry name" value="DNA_pol_B_palm"/>
    <property type="match status" value="1"/>
</dbReference>
<keyword evidence="6" id="KW-1185">Reference proteome</keyword>
<dbReference type="InterPro" id="IPR036420">
    <property type="entry name" value="BRCT_dom_sf"/>
</dbReference>
<dbReference type="PANTHER" id="PTHR11276:SF41">
    <property type="entry name" value="DNA POLYMERASE LAMBDA"/>
    <property type="match status" value="1"/>
</dbReference>
<organism evidence="6 7">
    <name type="scientific">Vigna radiata var. radiata</name>
    <name type="common">Mung bean</name>
    <name type="synonym">Phaseolus aureus</name>
    <dbReference type="NCBI Taxonomy" id="3916"/>
    <lineage>
        <taxon>Eukaryota</taxon>
        <taxon>Viridiplantae</taxon>
        <taxon>Streptophyta</taxon>
        <taxon>Embryophyta</taxon>
        <taxon>Tracheophyta</taxon>
        <taxon>Spermatophyta</taxon>
        <taxon>Magnoliopsida</taxon>
        <taxon>eudicotyledons</taxon>
        <taxon>Gunneridae</taxon>
        <taxon>Pentapetalae</taxon>
        <taxon>rosids</taxon>
        <taxon>fabids</taxon>
        <taxon>Fabales</taxon>
        <taxon>Fabaceae</taxon>
        <taxon>Papilionoideae</taxon>
        <taxon>50 kb inversion clade</taxon>
        <taxon>NPAAA clade</taxon>
        <taxon>indigoferoid/millettioid clade</taxon>
        <taxon>Phaseoleae</taxon>
        <taxon>Vigna</taxon>
    </lineage>
</organism>
<dbReference type="FunFam" id="3.40.50.10190:FF:000031">
    <property type="entry name" value="DNA polymerase"/>
    <property type="match status" value="1"/>
</dbReference>
<dbReference type="InterPro" id="IPR027421">
    <property type="entry name" value="DNA_pol_lamdba_lyase_dom_sf"/>
</dbReference>
<dbReference type="Gene3D" id="3.30.210.10">
    <property type="entry name" value="DNA polymerase, thumb domain"/>
    <property type="match status" value="1"/>
</dbReference>
<dbReference type="PROSITE" id="PS00522">
    <property type="entry name" value="DNA_POLYMERASE_X"/>
    <property type="match status" value="1"/>
</dbReference>
<dbReference type="SUPFAM" id="SSF47802">
    <property type="entry name" value="DNA polymerase beta, N-terminal domain-like"/>
    <property type="match status" value="1"/>
</dbReference>
<reference evidence="7" key="2">
    <citation type="submission" date="2025-08" db="UniProtKB">
        <authorList>
            <consortium name="RefSeq"/>
        </authorList>
    </citation>
    <scope>IDENTIFICATION</scope>
    <source>
        <tissue evidence="7">Leaf</tissue>
    </source>
</reference>
<dbReference type="InterPro" id="IPR002054">
    <property type="entry name" value="DNA-dir_DNA_pol_X"/>
</dbReference>
<dbReference type="FunFam" id="3.30.210.10:FF:000006">
    <property type="entry name" value="DNA polymerase"/>
    <property type="match status" value="1"/>
</dbReference>
<name>A0A3Q0FCS1_VIGRR</name>
<evidence type="ECO:0000256" key="2">
    <source>
        <dbReference type="ARBA" id="ARBA00022679"/>
    </source>
</evidence>
<dbReference type="GO" id="GO:0005634">
    <property type="term" value="C:nucleus"/>
    <property type="evidence" value="ECO:0007669"/>
    <property type="project" value="TreeGrafter"/>
</dbReference>
<dbReference type="InterPro" id="IPR001357">
    <property type="entry name" value="BRCT_dom"/>
</dbReference>